<dbReference type="Proteomes" id="UP000727407">
    <property type="component" value="Unassembled WGS sequence"/>
</dbReference>
<dbReference type="AlphaFoldDB" id="A0A8J4U3K0"/>
<evidence type="ECO:0000313" key="4">
    <source>
        <dbReference type="Proteomes" id="UP000727407"/>
    </source>
</evidence>
<dbReference type="EMBL" id="QNUK01000537">
    <property type="protein sequence ID" value="KAF5891972.1"/>
    <property type="molecule type" value="Genomic_DNA"/>
</dbReference>
<keyword evidence="4" id="KW-1185">Reference proteome</keyword>
<organism evidence="3 4">
    <name type="scientific">Clarias magur</name>
    <name type="common">Asian catfish</name>
    <name type="synonym">Macropteronotus magur</name>
    <dbReference type="NCBI Taxonomy" id="1594786"/>
    <lineage>
        <taxon>Eukaryota</taxon>
        <taxon>Metazoa</taxon>
        <taxon>Chordata</taxon>
        <taxon>Craniata</taxon>
        <taxon>Vertebrata</taxon>
        <taxon>Euteleostomi</taxon>
        <taxon>Actinopterygii</taxon>
        <taxon>Neopterygii</taxon>
        <taxon>Teleostei</taxon>
        <taxon>Ostariophysi</taxon>
        <taxon>Siluriformes</taxon>
        <taxon>Clariidae</taxon>
        <taxon>Clarias</taxon>
    </lineage>
</organism>
<feature type="transmembrane region" description="Helical" evidence="2">
    <location>
        <begin position="54"/>
        <end position="76"/>
    </location>
</feature>
<sequence>MPSPEVQYKEIHNGSTPPHVPRHLLQEAVSQDERYFSSYIPPARDAIIILPKHVLYILIGVVMIIVGTYGITGHLIKDLVHDLA</sequence>
<comment type="caution">
    <text evidence="3">The sequence shown here is derived from an EMBL/GenBank/DDBJ whole genome shotgun (WGS) entry which is preliminary data.</text>
</comment>
<feature type="region of interest" description="Disordered" evidence="1">
    <location>
        <begin position="1"/>
        <end position="21"/>
    </location>
</feature>
<proteinExistence type="predicted"/>
<evidence type="ECO:0000256" key="1">
    <source>
        <dbReference type="SAM" id="MobiDB-lite"/>
    </source>
</evidence>
<evidence type="ECO:0000313" key="3">
    <source>
        <dbReference type="EMBL" id="KAF5891972.1"/>
    </source>
</evidence>
<protein>
    <submittedName>
        <fullName evidence="3">Small integral membrane protein 24 isoform X1</fullName>
    </submittedName>
</protein>
<keyword evidence="2" id="KW-0812">Transmembrane</keyword>
<evidence type="ECO:0000256" key="2">
    <source>
        <dbReference type="SAM" id="Phobius"/>
    </source>
</evidence>
<accession>A0A8J4U3K0</accession>
<dbReference type="OrthoDB" id="8848457at2759"/>
<gene>
    <name evidence="3" type="ORF">DAT39_018327</name>
</gene>
<reference evidence="3" key="1">
    <citation type="submission" date="2020-07" db="EMBL/GenBank/DDBJ databases">
        <title>Clarias magur genome sequencing, assembly and annotation.</title>
        <authorList>
            <person name="Kushwaha B."/>
            <person name="Kumar R."/>
            <person name="Das P."/>
            <person name="Joshi C.G."/>
            <person name="Kumar D."/>
            <person name="Nagpure N.S."/>
            <person name="Pandey M."/>
            <person name="Agarwal S."/>
            <person name="Srivastava S."/>
            <person name="Singh M."/>
            <person name="Sahoo L."/>
            <person name="Jayasankar P."/>
            <person name="Meher P.K."/>
            <person name="Koringa P.G."/>
            <person name="Iquebal M.A."/>
            <person name="Das S.P."/>
            <person name="Bit A."/>
            <person name="Patnaik S."/>
            <person name="Patel N."/>
            <person name="Shah T.M."/>
            <person name="Hinsu A."/>
            <person name="Jena J.K."/>
        </authorList>
    </citation>
    <scope>NUCLEOTIDE SEQUENCE</scope>
    <source>
        <strain evidence="3">CIFAMagur01</strain>
        <tissue evidence="3">Testis</tissue>
    </source>
</reference>
<name>A0A8J4U3K0_CLAMG</name>
<feature type="non-terminal residue" evidence="3">
    <location>
        <position position="84"/>
    </location>
</feature>
<keyword evidence="2" id="KW-0472">Membrane</keyword>
<keyword evidence="2" id="KW-1133">Transmembrane helix</keyword>